<name>A0A086ZET9_9BIFI</name>
<reference evidence="9 10" key="1">
    <citation type="submission" date="2014-03" db="EMBL/GenBank/DDBJ databases">
        <title>Genomics of Bifidobacteria.</title>
        <authorList>
            <person name="Ventura M."/>
            <person name="Milani C."/>
            <person name="Lugli G.A."/>
        </authorList>
    </citation>
    <scope>NUCLEOTIDE SEQUENCE [LARGE SCALE GENOMIC DNA]</scope>
    <source>
        <strain evidence="9 10">DSM 22767</strain>
    </source>
</reference>
<dbReference type="GO" id="GO:0006465">
    <property type="term" value="P:signal peptide processing"/>
    <property type="evidence" value="ECO:0007669"/>
    <property type="project" value="InterPro"/>
</dbReference>
<dbReference type="PRINTS" id="PR00727">
    <property type="entry name" value="LEADERPTASE"/>
</dbReference>
<dbReference type="Pfam" id="PF10502">
    <property type="entry name" value="Peptidase_S26"/>
    <property type="match status" value="1"/>
</dbReference>
<gene>
    <name evidence="9" type="ORF">BBOH_1299</name>
</gene>
<accession>A0A086ZET9</accession>
<dbReference type="GO" id="GO:0004252">
    <property type="term" value="F:serine-type endopeptidase activity"/>
    <property type="evidence" value="ECO:0007669"/>
    <property type="project" value="InterPro"/>
</dbReference>
<keyword evidence="5 7" id="KW-0378">Hydrolase</keyword>
<dbReference type="PANTHER" id="PTHR43390">
    <property type="entry name" value="SIGNAL PEPTIDASE I"/>
    <property type="match status" value="1"/>
</dbReference>
<evidence type="ECO:0000313" key="9">
    <source>
        <dbReference type="EMBL" id="KFI45039.1"/>
    </source>
</evidence>
<dbReference type="SUPFAM" id="SSF51306">
    <property type="entry name" value="LexA/Signal peptidase"/>
    <property type="match status" value="1"/>
</dbReference>
<dbReference type="InterPro" id="IPR019533">
    <property type="entry name" value="Peptidase_S26"/>
</dbReference>
<dbReference type="InterPro" id="IPR036286">
    <property type="entry name" value="LexA/Signal_pep-like_sf"/>
</dbReference>
<comment type="caution">
    <text evidence="9">The sequence shown here is derived from an EMBL/GenBank/DDBJ whole genome shotgun (WGS) entry which is preliminary data.</text>
</comment>
<dbReference type="Gene3D" id="2.10.109.10">
    <property type="entry name" value="Umud Fragment, subunit A"/>
    <property type="match status" value="1"/>
</dbReference>
<evidence type="ECO:0000256" key="1">
    <source>
        <dbReference type="ARBA" id="ARBA00000677"/>
    </source>
</evidence>
<evidence type="ECO:0000256" key="5">
    <source>
        <dbReference type="ARBA" id="ARBA00022801"/>
    </source>
</evidence>
<keyword evidence="10" id="KW-1185">Reference proteome</keyword>
<comment type="subcellular location">
    <subcellularLocation>
        <location evidence="2">Cell membrane</location>
        <topology evidence="2">Single-pass type II membrane protein</topology>
    </subcellularLocation>
    <subcellularLocation>
        <location evidence="7">Membrane</location>
        <topology evidence="7">Single-pass type II membrane protein</topology>
    </subcellularLocation>
</comment>
<evidence type="ECO:0000256" key="2">
    <source>
        <dbReference type="ARBA" id="ARBA00004401"/>
    </source>
</evidence>
<dbReference type="EMBL" id="JGYP01000004">
    <property type="protein sequence ID" value="KFI45039.1"/>
    <property type="molecule type" value="Genomic_DNA"/>
</dbReference>
<dbReference type="CDD" id="cd06530">
    <property type="entry name" value="S26_SPase_I"/>
    <property type="match status" value="1"/>
</dbReference>
<evidence type="ECO:0000256" key="3">
    <source>
        <dbReference type="ARBA" id="ARBA00009370"/>
    </source>
</evidence>
<organism evidence="9 10">
    <name type="scientific">Bifidobacterium bohemicum DSM 22767</name>
    <dbReference type="NCBI Taxonomy" id="1437606"/>
    <lineage>
        <taxon>Bacteria</taxon>
        <taxon>Bacillati</taxon>
        <taxon>Actinomycetota</taxon>
        <taxon>Actinomycetes</taxon>
        <taxon>Bifidobacteriales</taxon>
        <taxon>Bifidobacteriaceae</taxon>
        <taxon>Bifidobacterium</taxon>
    </lineage>
</organism>
<keyword evidence="7" id="KW-1133">Transmembrane helix</keyword>
<dbReference type="GO" id="GO:0009003">
    <property type="term" value="F:signal peptidase activity"/>
    <property type="evidence" value="ECO:0007669"/>
    <property type="project" value="UniProtKB-EC"/>
</dbReference>
<evidence type="ECO:0000256" key="6">
    <source>
        <dbReference type="PIRSR" id="PIRSR600223-1"/>
    </source>
</evidence>
<dbReference type="eggNOG" id="COG0681">
    <property type="taxonomic scope" value="Bacteria"/>
</dbReference>
<keyword evidence="7" id="KW-0472">Membrane</keyword>
<dbReference type="AlphaFoldDB" id="A0A086ZET9"/>
<dbReference type="PROSITE" id="PS00761">
    <property type="entry name" value="SPASE_I_3"/>
    <property type="match status" value="1"/>
</dbReference>
<dbReference type="NCBIfam" id="TIGR02227">
    <property type="entry name" value="sigpep_I_bact"/>
    <property type="match status" value="1"/>
</dbReference>
<dbReference type="GO" id="GO:0005886">
    <property type="term" value="C:plasma membrane"/>
    <property type="evidence" value="ECO:0007669"/>
    <property type="project" value="UniProtKB-SubCell"/>
</dbReference>
<sequence length="249" mass="26978">MPNSPDQGRDEDRHIVEVANHGLEPDLDAGSSAVGKSKKRHARTDGFTSKDVLDLLVFIINLVLVFTLLRVFVVGAYRIPSGSMEDTIEIGDRVITNRLAPKVMPLRRGDVVVFKDPANWLKSTDSFGSNDLIKRLIGLPGDTVACKGKGSPVTINGVAIDESSYIRKGTQPSDFAFSVKVTEGNVFVLGDNRANSSDSRYHPDDGNNGLVPISRVRGVAFLTIAPIKHFGILHSHHDVFTAIPGAEHS</sequence>
<dbReference type="InterPro" id="IPR000223">
    <property type="entry name" value="Pept_S26A_signal_pept_1"/>
</dbReference>
<evidence type="ECO:0000313" key="10">
    <source>
        <dbReference type="Proteomes" id="UP000029096"/>
    </source>
</evidence>
<dbReference type="EC" id="3.4.21.89" evidence="4 7"/>
<protein>
    <recommendedName>
        <fullName evidence="4 7">Signal peptidase I</fullName>
        <ecNumber evidence="4 7">3.4.21.89</ecNumber>
    </recommendedName>
</protein>
<keyword evidence="7" id="KW-0645">Protease</keyword>
<evidence type="ECO:0000256" key="4">
    <source>
        <dbReference type="ARBA" id="ARBA00013208"/>
    </source>
</evidence>
<feature type="transmembrane region" description="Helical" evidence="7">
    <location>
        <begin position="55"/>
        <end position="77"/>
    </location>
</feature>
<evidence type="ECO:0000259" key="8">
    <source>
        <dbReference type="Pfam" id="PF10502"/>
    </source>
</evidence>
<feature type="domain" description="Peptidase S26" evidence="8">
    <location>
        <begin position="54"/>
        <end position="223"/>
    </location>
</feature>
<comment type="catalytic activity">
    <reaction evidence="1 7">
        <text>Cleavage of hydrophobic, N-terminal signal or leader sequences from secreted and periplasmic proteins.</text>
        <dbReference type="EC" id="3.4.21.89"/>
    </reaction>
</comment>
<feature type="active site" evidence="6">
    <location>
        <position position="83"/>
    </location>
</feature>
<feature type="active site" evidence="6">
    <location>
        <position position="134"/>
    </location>
</feature>
<dbReference type="InterPro" id="IPR019758">
    <property type="entry name" value="Pept_S26A_signal_pept_1_CS"/>
</dbReference>
<comment type="similarity">
    <text evidence="3 7">Belongs to the peptidase S26 family.</text>
</comment>
<evidence type="ECO:0000256" key="7">
    <source>
        <dbReference type="RuleBase" id="RU362042"/>
    </source>
</evidence>
<keyword evidence="7" id="KW-0812">Transmembrane</keyword>
<dbReference type="Proteomes" id="UP000029096">
    <property type="component" value="Unassembled WGS sequence"/>
</dbReference>
<dbReference type="STRING" id="1437606.BBOH_1299"/>
<dbReference type="PANTHER" id="PTHR43390:SF1">
    <property type="entry name" value="CHLOROPLAST PROCESSING PEPTIDASE"/>
    <property type="match status" value="1"/>
</dbReference>
<proteinExistence type="inferred from homology"/>